<dbReference type="GO" id="GO:0005096">
    <property type="term" value="F:GTPase activator activity"/>
    <property type="evidence" value="ECO:0007669"/>
    <property type="project" value="TreeGrafter"/>
</dbReference>
<dbReference type="InterPro" id="IPR035969">
    <property type="entry name" value="Rab-GAP_TBC_sf"/>
</dbReference>
<dbReference type="Proteomes" id="UP000070412">
    <property type="component" value="Unassembled WGS sequence"/>
</dbReference>
<evidence type="ECO:0000313" key="1">
    <source>
        <dbReference type="EMBL" id="KAF7494808.1"/>
    </source>
</evidence>
<dbReference type="Gene3D" id="1.10.472.80">
    <property type="entry name" value="Ypt/Rab-GAP domain of gyp1p, domain 3"/>
    <property type="match status" value="1"/>
</dbReference>
<dbReference type="EMBL" id="WVUK01000052">
    <property type="protein sequence ID" value="KAF7494808.1"/>
    <property type="molecule type" value="Genomic_DNA"/>
</dbReference>
<evidence type="ECO:0000313" key="2">
    <source>
        <dbReference type="EnsemblMetazoa" id="KAF7494808.1"/>
    </source>
</evidence>
<reference evidence="1" key="2">
    <citation type="submission" date="2020-01" db="EMBL/GenBank/DDBJ databases">
        <authorList>
            <person name="Korhonen P.K.K."/>
            <person name="Guangxu M.G."/>
            <person name="Wang T.W."/>
            <person name="Stroehlein A.J.S."/>
            <person name="Young N.D."/>
            <person name="Ang C.-S.A."/>
            <person name="Fernando D.W.F."/>
            <person name="Lu H.L."/>
            <person name="Taylor S.T."/>
            <person name="Ehtesham M.E.M."/>
            <person name="Najaraj S.H.N."/>
            <person name="Harsha G.H.G."/>
            <person name="Madugundu A.M."/>
            <person name="Renuse S.R."/>
            <person name="Holt D.H."/>
            <person name="Pandey A.P."/>
            <person name="Papenfuss A.P."/>
            <person name="Gasser R.B.G."/>
            <person name="Fischer K.F."/>
        </authorList>
    </citation>
    <scope>NUCLEOTIDE SEQUENCE</scope>
    <source>
        <strain evidence="1">SSS_KF_BRIS2020</strain>
    </source>
</reference>
<reference evidence="2" key="3">
    <citation type="submission" date="2022-06" db="UniProtKB">
        <authorList>
            <consortium name="EnsemblMetazoa"/>
        </authorList>
    </citation>
    <scope>IDENTIFICATION</scope>
</reference>
<evidence type="ECO:0000313" key="3">
    <source>
        <dbReference type="Proteomes" id="UP000070412"/>
    </source>
</evidence>
<dbReference type="PANTHER" id="PTHR13530">
    <property type="entry name" value="TBC1 DOMAIN FAMILY MEMBER 7"/>
    <property type="match status" value="1"/>
</dbReference>
<dbReference type="OrthoDB" id="18718at2759"/>
<dbReference type="AlphaFoldDB" id="A0A834RDS0"/>
<accession>A0A834RDS0</accession>
<proteinExistence type="predicted"/>
<gene>
    <name evidence="1" type="ORF">SSS_5851</name>
</gene>
<protein>
    <submittedName>
        <fullName evidence="1">TBC1 domain family member 7</fullName>
    </submittedName>
</protein>
<dbReference type="OMA" id="NFRYGYY"/>
<dbReference type="GO" id="GO:0032007">
    <property type="term" value="P:negative regulation of TOR signaling"/>
    <property type="evidence" value="ECO:0007669"/>
    <property type="project" value="TreeGrafter"/>
</dbReference>
<name>A0A834RDS0_SARSC</name>
<dbReference type="EnsemblMetazoa" id="SSS_5851s_mrna">
    <property type="protein sequence ID" value="KAF7494808.1"/>
    <property type="gene ID" value="SSS_5851"/>
</dbReference>
<keyword evidence="3" id="KW-1185">Reference proteome</keyword>
<sequence length="351" mass="40173">MTSNEDRNFRYGYYGKVGCGGIEEKKSIEILLREKPPDLLARLAQLSSRYSLSAQQRKQIWQLLLDVVKIDARISEVRVEIQRQIVNDIIDGLRLMGLIEENLPDLDQIERKIGEHSKILVVIYLFETRQLTSDLPKQLEKIEVQDLLTLSEVFIKEFVQPIGPNVLEDAYQLFKNFVCIVNSNFGILIEMYEKFVHGLANDDNVLHKHLVQKGIIKANDSHANSTMASTSILSIGSAQLSNSIVTKSNERKNLFHKQKIGSFRPLITWFMRFFSGIIHQNYIIRVLDKVVGCLINGSKPFYILISVSKALILYLRNRLLLLNTTEQLKNYLLSPLTLEESEKIVAKALNS</sequence>
<dbReference type="Gene3D" id="1.10.10.750">
    <property type="entry name" value="Ypt/Rab-GAP domain of gyp1p, domain 1"/>
    <property type="match status" value="1"/>
</dbReference>
<dbReference type="SUPFAM" id="SSF47923">
    <property type="entry name" value="Ypt/Rab-GAP domain of gyp1p"/>
    <property type="match status" value="1"/>
</dbReference>
<dbReference type="InterPro" id="IPR039842">
    <property type="entry name" value="TBC1D7"/>
</dbReference>
<organism evidence="1">
    <name type="scientific">Sarcoptes scabiei</name>
    <name type="common">Itch mite</name>
    <name type="synonym">Acarus scabiei</name>
    <dbReference type="NCBI Taxonomy" id="52283"/>
    <lineage>
        <taxon>Eukaryota</taxon>
        <taxon>Metazoa</taxon>
        <taxon>Ecdysozoa</taxon>
        <taxon>Arthropoda</taxon>
        <taxon>Chelicerata</taxon>
        <taxon>Arachnida</taxon>
        <taxon>Acari</taxon>
        <taxon>Acariformes</taxon>
        <taxon>Sarcoptiformes</taxon>
        <taxon>Astigmata</taxon>
        <taxon>Psoroptidia</taxon>
        <taxon>Sarcoptoidea</taxon>
        <taxon>Sarcoptidae</taxon>
        <taxon>Sarcoptinae</taxon>
        <taxon>Sarcoptes</taxon>
    </lineage>
</organism>
<dbReference type="PANTHER" id="PTHR13530:SF3">
    <property type="entry name" value="TBC1 DOMAIN FAMILY MEMBER 7"/>
    <property type="match status" value="1"/>
</dbReference>
<reference evidence="3" key="1">
    <citation type="journal article" date="2020" name="PLoS Negl. Trop. Dis.">
        <title>High-quality nuclear genome for Sarcoptes scabiei-A critical resource for a neglected parasite.</title>
        <authorList>
            <person name="Korhonen P.K."/>
            <person name="Gasser R.B."/>
            <person name="Ma G."/>
            <person name="Wang T."/>
            <person name="Stroehlein A.J."/>
            <person name="Young N.D."/>
            <person name="Ang C.S."/>
            <person name="Fernando D.D."/>
            <person name="Lu H.C."/>
            <person name="Taylor S."/>
            <person name="Reynolds S.L."/>
            <person name="Mofiz E."/>
            <person name="Najaraj S.H."/>
            <person name="Gowda H."/>
            <person name="Madugundu A."/>
            <person name="Renuse S."/>
            <person name="Holt D."/>
            <person name="Pandey A."/>
            <person name="Papenfuss A.T."/>
            <person name="Fischer K."/>
        </authorList>
    </citation>
    <scope>NUCLEOTIDE SEQUENCE [LARGE SCALE GENOMIC DNA]</scope>
</reference>